<protein>
    <submittedName>
        <fullName evidence="5">C-type lectin domain-containing protein</fullName>
    </submittedName>
</protein>
<evidence type="ECO:0000256" key="1">
    <source>
        <dbReference type="SAM" id="MobiDB-lite"/>
    </source>
</evidence>
<dbReference type="Pfam" id="PF00024">
    <property type="entry name" value="PAN_1"/>
    <property type="match status" value="2"/>
</dbReference>
<evidence type="ECO:0000313" key="4">
    <source>
        <dbReference type="Proteomes" id="UP000035681"/>
    </source>
</evidence>
<feature type="region of interest" description="Disordered" evidence="1">
    <location>
        <begin position="327"/>
        <end position="365"/>
    </location>
</feature>
<dbReference type="InterPro" id="IPR003609">
    <property type="entry name" value="Pan_app"/>
</dbReference>
<keyword evidence="4" id="KW-1185">Reference proteome</keyword>
<sequence length="1107" mass="129793">SMDFKIPINDVSVKNNWMFKSSSWDAEDKYTYSVPRKYSSKPSIDIKRLHSINRLNDKIKRHASLKQEISTISSTIFFGNEENNKNDKILPTTSSLNYKNKRRRREGARSFSNTHENGNNKIFSNENEINLELAHSSSSLSDDSLNEIYLQRHYPFQKVLSNNEGYRRKSSNNNNNNYSNIRRHKTLDNVDFQANYYNTAKPTYKKAKRSQSYHYPPQYQTLTINIDNFEEDNYLTKNRQPKMLRRDTLYYDVCDICSKTHKSNDKCLGYSYASPLNDESSNKTYLSKDSEKTLSNYNNHYLSYHPYIKSFRSRSPQILKPDTLNYQFNNSNSNSNNTTQEQHPINPLQIEDPSRGGGKNNTINRSKIYTKDPDIINHKKSHYVNYKESTVIRPANAGPAWQLNDKNQLFRHPSPIFRYGKTPLPKSLYDYDFYANEMKKKAAERRARMIVAIIWTKIRWTVSPILCPPLWTYYDNNCWFLSKNLLSYKQAKNECEERYHGTLTKIEDNYQENFIHYMIEKDLEGDFKKFNDEEEAQLSKKCFKRVIGKDSEIPFSSKPNSIIVLSEVLNLKECLKQCEKVRENLNFNCLSILWYPETHDCLLNSEKDINSERSNFSILGIPNNIIYYEYLCSDFSNFSLFDGKSRDDNNFRGTTFDNNILEISNVRTCFGKHRHSSLKGFVDKVISSISERECLSECWRCLDCLNNSSTCKSVTYYKESRECIMASASIKSNKEKFNNNEELSDFFDRKRECNIEDCENKEILISFILDGSESIGIDGFNKSLNVVSEILEQINEISIYWNVMIFQFGTEHYIELKSKQFDKLQDFRTILSQIGWRREQSSNLVKSLELAMSTISDEIIKKQYDEVITFIFTDGYTNISTIGEVPRFLIDFPSSYVYSISLTEAFDWNVLLKIVVDEDKLFSRKNYTQLISKLQDKLCTLKTQDPTKLGLEKMETQFDFKTSSLNTDPEPDTSNEIWIGMGRNEYGEMKWADKTTPNNYFKNILHKFEVEGYNGNCVYLQNNQKWMITEDCDVKRKYICSFRPSLTIEEKFKRDYSVGTDSFTTKSPWILQNEFERINDITTENSLNFKEASIKNNIDSIRNPFKN</sequence>
<evidence type="ECO:0000313" key="5">
    <source>
        <dbReference type="WBParaSite" id="TCONS_00004262.p1"/>
    </source>
</evidence>
<dbReference type="Pfam" id="PF00059">
    <property type="entry name" value="Lectin_C"/>
    <property type="match status" value="1"/>
</dbReference>
<evidence type="ECO:0000259" key="2">
    <source>
        <dbReference type="PROSITE" id="PS50234"/>
    </source>
</evidence>
<dbReference type="Gene3D" id="3.50.4.10">
    <property type="entry name" value="Hepatocyte Growth Factor"/>
    <property type="match status" value="2"/>
</dbReference>
<feature type="region of interest" description="Disordered" evidence="1">
    <location>
        <begin position="100"/>
        <end position="122"/>
    </location>
</feature>
<reference evidence="5" key="1">
    <citation type="submission" date="2024-02" db="UniProtKB">
        <authorList>
            <consortium name="WormBaseParasite"/>
        </authorList>
    </citation>
    <scope>IDENTIFICATION</scope>
</reference>
<proteinExistence type="predicted"/>
<dbReference type="SUPFAM" id="SSF57414">
    <property type="entry name" value="Hairpin loop containing domain-like"/>
    <property type="match status" value="2"/>
</dbReference>
<dbReference type="WBParaSite" id="TCONS_00004262.p1">
    <property type="protein sequence ID" value="TCONS_00004262.p1"/>
    <property type="gene ID" value="XLOC_001486"/>
</dbReference>
<feature type="domain" description="VWFA" evidence="2">
    <location>
        <begin position="764"/>
        <end position="938"/>
    </location>
</feature>
<dbReference type="Gene3D" id="3.40.50.410">
    <property type="entry name" value="von Willebrand factor, type A domain"/>
    <property type="match status" value="1"/>
</dbReference>
<dbReference type="PROSITE" id="PS50234">
    <property type="entry name" value="VWFA"/>
    <property type="match status" value="1"/>
</dbReference>
<dbReference type="InterPro" id="IPR036465">
    <property type="entry name" value="vWFA_dom_sf"/>
</dbReference>
<dbReference type="PROSITE" id="PS50948">
    <property type="entry name" value="PAN"/>
    <property type="match status" value="2"/>
</dbReference>
<dbReference type="InterPro" id="IPR002035">
    <property type="entry name" value="VWF_A"/>
</dbReference>
<dbReference type="InterPro" id="IPR001304">
    <property type="entry name" value="C-type_lectin-like"/>
</dbReference>
<dbReference type="Proteomes" id="UP000035681">
    <property type="component" value="Unplaced"/>
</dbReference>
<dbReference type="SUPFAM" id="SSF53300">
    <property type="entry name" value="vWA-like"/>
    <property type="match status" value="1"/>
</dbReference>
<dbReference type="CDD" id="cd00037">
    <property type="entry name" value="CLECT"/>
    <property type="match status" value="1"/>
</dbReference>
<dbReference type="SMART" id="SM00473">
    <property type="entry name" value="PAN_AP"/>
    <property type="match status" value="2"/>
</dbReference>
<dbReference type="SMART" id="SM00327">
    <property type="entry name" value="VWA"/>
    <property type="match status" value="1"/>
</dbReference>
<dbReference type="InterPro" id="IPR016186">
    <property type="entry name" value="C-type_lectin-like/link_sf"/>
</dbReference>
<name>A0AAF5D1L8_STRER</name>
<feature type="domain" description="Apple" evidence="3">
    <location>
        <begin position="669"/>
        <end position="753"/>
    </location>
</feature>
<dbReference type="InterPro" id="IPR016187">
    <property type="entry name" value="CTDL_fold"/>
</dbReference>
<dbReference type="SUPFAM" id="SSF56436">
    <property type="entry name" value="C-type lectin-like"/>
    <property type="match status" value="2"/>
</dbReference>
<dbReference type="AlphaFoldDB" id="A0AAF5D1L8"/>
<feature type="compositionally biased region" description="Polar residues" evidence="1">
    <location>
        <begin position="110"/>
        <end position="122"/>
    </location>
</feature>
<dbReference type="CDD" id="cd01099">
    <property type="entry name" value="PAN_AP_HGF"/>
    <property type="match status" value="2"/>
</dbReference>
<evidence type="ECO:0000259" key="3">
    <source>
        <dbReference type="PROSITE" id="PS50948"/>
    </source>
</evidence>
<dbReference type="Pfam" id="PF00092">
    <property type="entry name" value="VWA"/>
    <property type="match status" value="1"/>
</dbReference>
<dbReference type="Gene3D" id="3.10.100.10">
    <property type="entry name" value="Mannose-Binding Protein A, subunit A"/>
    <property type="match status" value="2"/>
</dbReference>
<accession>A0AAF5D1L8</accession>
<feature type="domain" description="Apple" evidence="3">
    <location>
        <begin position="542"/>
        <end position="632"/>
    </location>
</feature>
<organism evidence="4 5">
    <name type="scientific">Strongyloides stercoralis</name>
    <name type="common">Threadworm</name>
    <dbReference type="NCBI Taxonomy" id="6248"/>
    <lineage>
        <taxon>Eukaryota</taxon>
        <taxon>Metazoa</taxon>
        <taxon>Ecdysozoa</taxon>
        <taxon>Nematoda</taxon>
        <taxon>Chromadorea</taxon>
        <taxon>Rhabditida</taxon>
        <taxon>Tylenchina</taxon>
        <taxon>Panagrolaimomorpha</taxon>
        <taxon>Strongyloidoidea</taxon>
        <taxon>Strongyloididae</taxon>
        <taxon>Strongyloides</taxon>
    </lineage>
</organism>